<dbReference type="InterPro" id="IPR050227">
    <property type="entry name" value="Rab"/>
</dbReference>
<dbReference type="SMART" id="SM00174">
    <property type="entry name" value="RHO"/>
    <property type="match status" value="1"/>
</dbReference>
<dbReference type="GO" id="GO:0005525">
    <property type="term" value="F:GTP binding"/>
    <property type="evidence" value="ECO:0007669"/>
    <property type="project" value="UniProtKB-KW"/>
</dbReference>
<dbReference type="CDD" id="cd01861">
    <property type="entry name" value="Rab6"/>
    <property type="match status" value="1"/>
</dbReference>
<dbReference type="InterPro" id="IPR005225">
    <property type="entry name" value="Small_GTP-bd"/>
</dbReference>
<dbReference type="EMBL" id="MLAK01001182">
    <property type="protein sequence ID" value="OHS96372.1"/>
    <property type="molecule type" value="Genomic_DNA"/>
</dbReference>
<gene>
    <name evidence="3" type="ORF">TRFO_10052</name>
</gene>
<comment type="caution">
    <text evidence="3">The sequence shown here is derived from an EMBL/GenBank/DDBJ whole genome shotgun (WGS) entry which is preliminary data.</text>
</comment>
<dbReference type="SMART" id="SM00176">
    <property type="entry name" value="RAN"/>
    <property type="match status" value="1"/>
</dbReference>
<dbReference type="PANTHER" id="PTHR47977">
    <property type="entry name" value="RAS-RELATED PROTEIN RAB"/>
    <property type="match status" value="1"/>
</dbReference>
<dbReference type="SUPFAM" id="SSF52540">
    <property type="entry name" value="P-loop containing nucleoside triphosphate hydrolases"/>
    <property type="match status" value="1"/>
</dbReference>
<dbReference type="FunFam" id="3.40.50.300:FF:000823">
    <property type="entry name" value="Small GTPase RAB, putative"/>
    <property type="match status" value="1"/>
</dbReference>
<evidence type="ECO:0000256" key="1">
    <source>
        <dbReference type="ARBA" id="ARBA00022741"/>
    </source>
</evidence>
<dbReference type="PROSITE" id="PS51420">
    <property type="entry name" value="RHO"/>
    <property type="match status" value="1"/>
</dbReference>
<name>A0A1J4JGN6_9EUKA</name>
<evidence type="ECO:0000313" key="3">
    <source>
        <dbReference type="EMBL" id="OHS96372.1"/>
    </source>
</evidence>
<keyword evidence="2" id="KW-0342">GTP-binding</keyword>
<dbReference type="InterPro" id="IPR027417">
    <property type="entry name" value="P-loop_NTPase"/>
</dbReference>
<sequence>MDTIIHKAVLIGDSAVGKTSIVNQYIFNSCSPEHQATIGINFFTKILTEGNTNIKLQIWDTAGQEKFHSLIPSYIRNSTVAILVYDITSRISFENLQKWHQIVINSSNPACIVVGNKLDLESERQIAYEEGQKFASQIKASFIETSARTPSNIQELFSQVAAIPIAAQNEEVKKPGAKEEDQTIVVTIDVPNQNQNENKKGCSC</sequence>
<protein>
    <submittedName>
        <fullName evidence="3">Ras family protein</fullName>
    </submittedName>
</protein>
<dbReference type="GeneID" id="94829917"/>
<reference evidence="3" key="1">
    <citation type="submission" date="2016-10" db="EMBL/GenBank/DDBJ databases">
        <authorList>
            <person name="Benchimol M."/>
            <person name="Almeida L.G."/>
            <person name="Vasconcelos A.T."/>
            <person name="Perreira-Neves A."/>
            <person name="Rosa I.A."/>
            <person name="Tasca T."/>
            <person name="Bogo M.R."/>
            <person name="de Souza W."/>
        </authorList>
    </citation>
    <scope>NUCLEOTIDE SEQUENCE [LARGE SCALE GENOMIC DNA]</scope>
    <source>
        <strain evidence="3">K</strain>
    </source>
</reference>
<proteinExistence type="predicted"/>
<dbReference type="PROSITE" id="PS51419">
    <property type="entry name" value="RAB"/>
    <property type="match status" value="1"/>
</dbReference>
<dbReference type="SMART" id="SM00175">
    <property type="entry name" value="RAB"/>
    <property type="match status" value="1"/>
</dbReference>
<dbReference type="Gene3D" id="3.40.50.300">
    <property type="entry name" value="P-loop containing nucleotide triphosphate hydrolases"/>
    <property type="match status" value="1"/>
</dbReference>
<organism evidence="3 4">
    <name type="scientific">Tritrichomonas foetus</name>
    <dbReference type="NCBI Taxonomy" id="1144522"/>
    <lineage>
        <taxon>Eukaryota</taxon>
        <taxon>Metamonada</taxon>
        <taxon>Parabasalia</taxon>
        <taxon>Tritrichomonadida</taxon>
        <taxon>Tritrichomonadidae</taxon>
        <taxon>Tritrichomonas</taxon>
    </lineage>
</organism>
<dbReference type="RefSeq" id="XP_068349509.1">
    <property type="nucleotide sequence ID" value="XM_068495213.1"/>
</dbReference>
<evidence type="ECO:0000313" key="4">
    <source>
        <dbReference type="Proteomes" id="UP000179807"/>
    </source>
</evidence>
<dbReference type="GO" id="GO:0003924">
    <property type="term" value="F:GTPase activity"/>
    <property type="evidence" value="ECO:0007669"/>
    <property type="project" value="InterPro"/>
</dbReference>
<dbReference type="Proteomes" id="UP000179807">
    <property type="component" value="Unassembled WGS sequence"/>
</dbReference>
<dbReference type="InterPro" id="IPR001806">
    <property type="entry name" value="Small_GTPase"/>
</dbReference>
<dbReference type="SMART" id="SM00173">
    <property type="entry name" value="RAS"/>
    <property type="match status" value="1"/>
</dbReference>
<dbReference type="PRINTS" id="PR00449">
    <property type="entry name" value="RASTRNSFRMNG"/>
</dbReference>
<dbReference type="OrthoDB" id="9989112at2759"/>
<evidence type="ECO:0000256" key="2">
    <source>
        <dbReference type="ARBA" id="ARBA00023134"/>
    </source>
</evidence>
<keyword evidence="4" id="KW-1185">Reference proteome</keyword>
<dbReference type="NCBIfam" id="TIGR00231">
    <property type="entry name" value="small_GTP"/>
    <property type="match status" value="1"/>
</dbReference>
<keyword evidence="1" id="KW-0547">Nucleotide-binding</keyword>
<dbReference type="Pfam" id="PF00071">
    <property type="entry name" value="Ras"/>
    <property type="match status" value="1"/>
</dbReference>
<accession>A0A1J4JGN6</accession>
<dbReference type="VEuPathDB" id="TrichDB:TRFO_10052"/>
<dbReference type="AlphaFoldDB" id="A0A1J4JGN6"/>
<dbReference type="PROSITE" id="PS51421">
    <property type="entry name" value="RAS"/>
    <property type="match status" value="1"/>
</dbReference>